<dbReference type="KEGG" id="rox:BV494_03245"/>
<dbReference type="RefSeq" id="WP_104921556.1">
    <property type="nucleotide sequence ID" value="NZ_CP019062.1"/>
</dbReference>
<keyword evidence="3 8" id="KW-0540">Nuclease</keyword>
<keyword evidence="11" id="KW-1185">Reference proteome</keyword>
<keyword evidence="6 8" id="KW-0460">Magnesium</keyword>
<evidence type="ECO:0000313" key="10">
    <source>
        <dbReference type="EMBL" id="AVF34008.1"/>
    </source>
</evidence>
<dbReference type="EMBL" id="CP019062">
    <property type="protein sequence ID" value="AVF34008.1"/>
    <property type="molecule type" value="Genomic_DNA"/>
</dbReference>
<accession>A0A2L1UME6</accession>
<feature type="domain" description="PIN" evidence="9">
    <location>
        <begin position="4"/>
        <end position="125"/>
    </location>
</feature>
<dbReference type="InterPro" id="IPR022907">
    <property type="entry name" value="VapC_family"/>
</dbReference>
<organism evidence="10 11">
    <name type="scientific">Rahnella sikkimica</name>
    <dbReference type="NCBI Taxonomy" id="1805933"/>
    <lineage>
        <taxon>Bacteria</taxon>
        <taxon>Pseudomonadati</taxon>
        <taxon>Pseudomonadota</taxon>
        <taxon>Gammaproteobacteria</taxon>
        <taxon>Enterobacterales</taxon>
        <taxon>Yersiniaceae</taxon>
        <taxon>Rahnella</taxon>
    </lineage>
</organism>
<evidence type="ECO:0000256" key="4">
    <source>
        <dbReference type="ARBA" id="ARBA00022723"/>
    </source>
</evidence>
<evidence type="ECO:0000259" key="9">
    <source>
        <dbReference type="Pfam" id="PF01850"/>
    </source>
</evidence>
<keyword evidence="8" id="KW-0800">Toxin</keyword>
<dbReference type="HAMAP" id="MF_00265">
    <property type="entry name" value="VapC_Nob1"/>
    <property type="match status" value="1"/>
</dbReference>
<evidence type="ECO:0000256" key="8">
    <source>
        <dbReference type="HAMAP-Rule" id="MF_00265"/>
    </source>
</evidence>
<feature type="binding site" evidence="8">
    <location>
        <position position="7"/>
    </location>
    <ligand>
        <name>Mg(2+)</name>
        <dbReference type="ChEBI" id="CHEBI:18420"/>
    </ligand>
</feature>
<dbReference type="EC" id="3.1.-.-" evidence="8"/>
<evidence type="ECO:0000256" key="6">
    <source>
        <dbReference type="ARBA" id="ARBA00022842"/>
    </source>
</evidence>
<dbReference type="NCBIfam" id="NF010285">
    <property type="entry name" value="PRK13725.1"/>
    <property type="match status" value="1"/>
</dbReference>
<gene>
    <name evidence="8" type="primary">vapC</name>
    <name evidence="10" type="ORF">BV494_03245</name>
</gene>
<dbReference type="GO" id="GO:0016787">
    <property type="term" value="F:hydrolase activity"/>
    <property type="evidence" value="ECO:0007669"/>
    <property type="project" value="UniProtKB-KW"/>
</dbReference>
<keyword evidence="4 8" id="KW-0479">Metal-binding</keyword>
<evidence type="ECO:0000256" key="1">
    <source>
        <dbReference type="ARBA" id="ARBA00001946"/>
    </source>
</evidence>
<comment type="cofactor">
    <cofactor evidence="1 8">
        <name>Mg(2+)</name>
        <dbReference type="ChEBI" id="CHEBI:18420"/>
    </cofactor>
</comment>
<protein>
    <recommendedName>
        <fullName evidence="8">Ribonuclease VapC</fullName>
        <shortName evidence="8">RNase VapC</shortName>
        <ecNumber evidence="8">3.1.-.-</ecNumber>
    </recommendedName>
    <alternativeName>
        <fullName evidence="8">Toxin VapC</fullName>
    </alternativeName>
</protein>
<comment type="function">
    <text evidence="8">Toxic component of a toxin-antitoxin (TA) system. An RNase.</text>
</comment>
<evidence type="ECO:0000256" key="3">
    <source>
        <dbReference type="ARBA" id="ARBA00022722"/>
    </source>
</evidence>
<keyword evidence="5 8" id="KW-0378">Hydrolase</keyword>
<dbReference type="InterPro" id="IPR050556">
    <property type="entry name" value="Type_II_TA_system_RNase"/>
</dbReference>
<dbReference type="Gene3D" id="3.40.50.1010">
    <property type="entry name" value="5'-nuclease"/>
    <property type="match status" value="1"/>
</dbReference>
<proteinExistence type="inferred from homology"/>
<evidence type="ECO:0000256" key="7">
    <source>
        <dbReference type="ARBA" id="ARBA00038093"/>
    </source>
</evidence>
<dbReference type="OrthoDB" id="9796690at2"/>
<dbReference type="Pfam" id="PF01850">
    <property type="entry name" value="PIN"/>
    <property type="match status" value="1"/>
</dbReference>
<dbReference type="SUPFAM" id="SSF88723">
    <property type="entry name" value="PIN domain-like"/>
    <property type="match status" value="1"/>
</dbReference>
<sequence length="139" mass="15590">MLTYLLDTNIVIYILKRRPMSVLAKFNQHADHMAISMVTYAELLHGVEKSASPQKNRQVIEDFVSHLRIIDYDQKAAAHYGHIRAMLEKSGSPVGVNDMHIAAQARSAGMVMVTNNLREFSRIDGLLMENWAGPVLTAL</sequence>
<dbReference type="GO" id="GO:0090729">
    <property type="term" value="F:toxin activity"/>
    <property type="evidence" value="ECO:0007669"/>
    <property type="project" value="UniProtKB-KW"/>
</dbReference>
<dbReference type="Proteomes" id="UP000239197">
    <property type="component" value="Chromosome"/>
</dbReference>
<evidence type="ECO:0000256" key="2">
    <source>
        <dbReference type="ARBA" id="ARBA00022649"/>
    </source>
</evidence>
<dbReference type="PANTHER" id="PTHR33653:SF1">
    <property type="entry name" value="RIBONUCLEASE VAPC2"/>
    <property type="match status" value="1"/>
</dbReference>
<dbReference type="InterPro" id="IPR029060">
    <property type="entry name" value="PIN-like_dom_sf"/>
</dbReference>
<name>A0A2L1UME6_9GAMM</name>
<dbReference type="GO" id="GO:0004540">
    <property type="term" value="F:RNA nuclease activity"/>
    <property type="evidence" value="ECO:0007669"/>
    <property type="project" value="InterPro"/>
</dbReference>
<keyword evidence="2 8" id="KW-1277">Toxin-antitoxin system</keyword>
<comment type="similarity">
    <text evidence="7 8">Belongs to the PINc/VapC protein family.</text>
</comment>
<dbReference type="GO" id="GO:0000287">
    <property type="term" value="F:magnesium ion binding"/>
    <property type="evidence" value="ECO:0007669"/>
    <property type="project" value="UniProtKB-UniRule"/>
</dbReference>
<feature type="binding site" evidence="8">
    <location>
        <position position="98"/>
    </location>
    <ligand>
        <name>Mg(2+)</name>
        <dbReference type="ChEBI" id="CHEBI:18420"/>
    </ligand>
</feature>
<evidence type="ECO:0000256" key="5">
    <source>
        <dbReference type="ARBA" id="ARBA00022801"/>
    </source>
</evidence>
<evidence type="ECO:0000313" key="11">
    <source>
        <dbReference type="Proteomes" id="UP000239197"/>
    </source>
</evidence>
<dbReference type="AlphaFoldDB" id="A0A2L1UME6"/>
<dbReference type="PANTHER" id="PTHR33653">
    <property type="entry name" value="RIBONUCLEASE VAPC2"/>
    <property type="match status" value="1"/>
</dbReference>
<dbReference type="CDD" id="cd18735">
    <property type="entry name" value="PIN_HiVapC1-like"/>
    <property type="match status" value="1"/>
</dbReference>
<dbReference type="InterPro" id="IPR002716">
    <property type="entry name" value="PIN_dom"/>
</dbReference>
<reference evidence="11" key="1">
    <citation type="submission" date="2017-01" db="EMBL/GenBank/DDBJ databases">
        <title>Genome sequence of Rouxiella sp. ERMR1:05.</title>
        <authorList>
            <person name="Kumar R."/>
            <person name="Singh D."/>
            <person name="Kumar S."/>
        </authorList>
    </citation>
    <scope>NUCLEOTIDE SEQUENCE [LARGE SCALE GENOMIC DNA]</scope>
    <source>
        <strain evidence="11">ERMR1:05</strain>
    </source>
</reference>